<dbReference type="AlphaFoldDB" id="A0A8T0CGJ9"/>
<sequence>MERSQSQSGMPSGDPTVGEEAKEVLQASLCLSILTQKPPVVQRVNALIDCIGPCRGPFEKQVKASDLREQQNRLLLQKANVREFVLPLLREDDDPKQGMAVTAFDMEGEAFPVRFKLWCSKVYVLMSGWKEFVRKNRPKESDILQMWAFRDVRTEGLCFLIAVRRSKVAGQSADGSTSVEDPKGDRVSPAVSHSSSVASHSNSNV</sequence>
<dbReference type="OrthoDB" id="668173at2759"/>
<comment type="subcellular location">
    <subcellularLocation>
        <location evidence="1">Nucleus</location>
    </subcellularLocation>
</comment>
<feature type="compositionally biased region" description="Low complexity" evidence="6">
    <location>
        <begin position="187"/>
        <end position="205"/>
    </location>
</feature>
<keyword evidence="3" id="KW-0238">DNA-binding</keyword>
<reference evidence="8" key="1">
    <citation type="submission" date="2020-05" db="EMBL/GenBank/DDBJ databases">
        <title>WGS assembly of Corymbia citriodora subspecies variegata.</title>
        <authorList>
            <person name="Barry K."/>
            <person name="Hundley H."/>
            <person name="Shu S."/>
            <person name="Jenkins J."/>
            <person name="Grimwood J."/>
            <person name="Baten A."/>
        </authorList>
    </citation>
    <scope>NUCLEOTIDE SEQUENCE</scope>
    <source>
        <strain evidence="8">CV2-018</strain>
    </source>
</reference>
<dbReference type="Gramene" id="rna-gnl|WGS:JABURB|Cocit.L3970.1">
    <property type="protein sequence ID" value="cds-KAF7846647.1"/>
    <property type="gene ID" value="gene-BT93_L3970"/>
</dbReference>
<dbReference type="Proteomes" id="UP000806378">
    <property type="component" value="Unassembled WGS sequence"/>
</dbReference>
<dbReference type="CDD" id="cd10017">
    <property type="entry name" value="B3_DNA"/>
    <property type="match status" value="1"/>
</dbReference>
<evidence type="ECO:0000313" key="8">
    <source>
        <dbReference type="EMBL" id="KAF7846647.1"/>
    </source>
</evidence>
<feature type="region of interest" description="Disordered" evidence="6">
    <location>
        <begin position="171"/>
        <end position="205"/>
    </location>
</feature>
<evidence type="ECO:0000256" key="2">
    <source>
        <dbReference type="ARBA" id="ARBA00023015"/>
    </source>
</evidence>
<dbReference type="PROSITE" id="PS50863">
    <property type="entry name" value="B3"/>
    <property type="match status" value="1"/>
</dbReference>
<evidence type="ECO:0000256" key="6">
    <source>
        <dbReference type="SAM" id="MobiDB-lite"/>
    </source>
</evidence>
<evidence type="ECO:0000256" key="5">
    <source>
        <dbReference type="ARBA" id="ARBA00023242"/>
    </source>
</evidence>
<dbReference type="InterPro" id="IPR015300">
    <property type="entry name" value="DNA-bd_pseudobarrel_sf"/>
</dbReference>
<dbReference type="Gene3D" id="2.40.330.10">
    <property type="entry name" value="DNA-binding pseudobarrel domain"/>
    <property type="match status" value="1"/>
</dbReference>
<keyword evidence="5" id="KW-0539">Nucleus</keyword>
<protein>
    <recommendedName>
        <fullName evidence="7">TF-B3 domain-containing protein</fullName>
    </recommendedName>
</protein>
<organism evidence="8 9">
    <name type="scientific">Corymbia citriodora subsp. variegata</name>
    <dbReference type="NCBI Taxonomy" id="360336"/>
    <lineage>
        <taxon>Eukaryota</taxon>
        <taxon>Viridiplantae</taxon>
        <taxon>Streptophyta</taxon>
        <taxon>Embryophyta</taxon>
        <taxon>Tracheophyta</taxon>
        <taxon>Spermatophyta</taxon>
        <taxon>Magnoliopsida</taxon>
        <taxon>eudicotyledons</taxon>
        <taxon>Gunneridae</taxon>
        <taxon>Pentapetalae</taxon>
        <taxon>rosids</taxon>
        <taxon>malvids</taxon>
        <taxon>Myrtales</taxon>
        <taxon>Myrtaceae</taxon>
        <taxon>Myrtoideae</taxon>
        <taxon>Eucalypteae</taxon>
        <taxon>Corymbia</taxon>
    </lineage>
</organism>
<dbReference type="InterPro" id="IPR003340">
    <property type="entry name" value="B3_DNA-bd"/>
</dbReference>
<dbReference type="GO" id="GO:0005634">
    <property type="term" value="C:nucleus"/>
    <property type="evidence" value="ECO:0007669"/>
    <property type="project" value="UniProtKB-SubCell"/>
</dbReference>
<gene>
    <name evidence="8" type="ORF">BT93_L3970</name>
</gene>
<accession>A0A8T0CGJ9</accession>
<name>A0A8T0CGJ9_CORYI</name>
<keyword evidence="4" id="KW-0804">Transcription</keyword>
<dbReference type="PANTHER" id="PTHR31541:SF28">
    <property type="entry name" value="TF-B3 DOMAIN-CONTAINING PROTEIN"/>
    <property type="match status" value="1"/>
</dbReference>
<keyword evidence="2" id="KW-0805">Transcription regulation</keyword>
<keyword evidence="9" id="KW-1185">Reference proteome</keyword>
<feature type="domain" description="TF-B3" evidence="7">
    <location>
        <begin position="59"/>
        <end position="167"/>
    </location>
</feature>
<dbReference type="PANTHER" id="PTHR31541">
    <property type="entry name" value="B3 DOMAIN PLANT PROTEIN-RELATED"/>
    <property type="match status" value="1"/>
</dbReference>
<evidence type="ECO:0000313" key="9">
    <source>
        <dbReference type="Proteomes" id="UP000806378"/>
    </source>
</evidence>
<proteinExistence type="predicted"/>
<dbReference type="InterPro" id="IPR005508">
    <property type="entry name" value="At2g31720-like"/>
</dbReference>
<evidence type="ECO:0000256" key="1">
    <source>
        <dbReference type="ARBA" id="ARBA00004123"/>
    </source>
</evidence>
<evidence type="ECO:0000256" key="4">
    <source>
        <dbReference type="ARBA" id="ARBA00023163"/>
    </source>
</evidence>
<dbReference type="SUPFAM" id="SSF101936">
    <property type="entry name" value="DNA-binding pseudobarrel domain"/>
    <property type="match status" value="1"/>
</dbReference>
<evidence type="ECO:0000256" key="3">
    <source>
        <dbReference type="ARBA" id="ARBA00023125"/>
    </source>
</evidence>
<evidence type="ECO:0000259" key="7">
    <source>
        <dbReference type="PROSITE" id="PS50863"/>
    </source>
</evidence>
<dbReference type="EMBL" id="MU092250">
    <property type="protein sequence ID" value="KAF7846647.1"/>
    <property type="molecule type" value="Genomic_DNA"/>
</dbReference>
<comment type="caution">
    <text evidence="8">The sequence shown here is derived from an EMBL/GenBank/DDBJ whole genome shotgun (WGS) entry which is preliminary data.</text>
</comment>
<dbReference type="GO" id="GO:0003677">
    <property type="term" value="F:DNA binding"/>
    <property type="evidence" value="ECO:0007669"/>
    <property type="project" value="UniProtKB-KW"/>
</dbReference>